<comment type="caution">
    <text evidence="1">The sequence shown here is derived from an EMBL/GenBank/DDBJ whole genome shotgun (WGS) entry which is preliminary data.</text>
</comment>
<reference evidence="1" key="1">
    <citation type="submission" date="2023-02" db="EMBL/GenBank/DDBJ databases">
        <title>A novel hydrolase synthesized by Rhodococcus erythropolis HQ is responsible for the detoxification of Zearalenone.</title>
        <authorList>
            <person name="Hu J."/>
            <person name="Xu J."/>
        </authorList>
    </citation>
    <scope>NUCLEOTIDE SEQUENCE</scope>
    <source>
        <strain evidence="1">HQ</strain>
    </source>
</reference>
<dbReference type="EMBL" id="JARDXE010000014">
    <property type="protein sequence ID" value="MDE8647554.1"/>
    <property type="molecule type" value="Genomic_DNA"/>
</dbReference>
<accession>A0AAW6LKP8</accession>
<evidence type="ECO:0000313" key="1">
    <source>
        <dbReference type="EMBL" id="MDE8647554.1"/>
    </source>
</evidence>
<name>A0AAW6LKP8_RHOSG</name>
<dbReference type="Proteomes" id="UP001217325">
    <property type="component" value="Unassembled WGS sequence"/>
</dbReference>
<evidence type="ECO:0000313" key="2">
    <source>
        <dbReference type="Proteomes" id="UP001217325"/>
    </source>
</evidence>
<dbReference type="RefSeq" id="WP_275232122.1">
    <property type="nucleotide sequence ID" value="NZ_JARDXE010000014.1"/>
</dbReference>
<gene>
    <name evidence="1" type="ORF">PXH69_21505</name>
</gene>
<protein>
    <submittedName>
        <fullName evidence="1">Uncharacterized protein</fullName>
    </submittedName>
</protein>
<dbReference type="AlphaFoldDB" id="A0AAW6LKP8"/>
<organism evidence="1 2">
    <name type="scientific">Rhodococcus qingshengii</name>
    <dbReference type="NCBI Taxonomy" id="334542"/>
    <lineage>
        <taxon>Bacteria</taxon>
        <taxon>Bacillati</taxon>
        <taxon>Actinomycetota</taxon>
        <taxon>Actinomycetes</taxon>
        <taxon>Mycobacteriales</taxon>
        <taxon>Nocardiaceae</taxon>
        <taxon>Rhodococcus</taxon>
        <taxon>Rhodococcus erythropolis group</taxon>
    </lineage>
</organism>
<proteinExistence type="predicted"/>
<sequence length="88" mass="9814">MSDNKQRVTTLVANYIVNEGDTDPEGSARISEVAAGLANGGDSAKVREYVERIVRTHASSFTREVRDELSVSDWSDVDWDEVARQLRD</sequence>